<evidence type="ECO:0000256" key="1">
    <source>
        <dbReference type="SAM" id="MobiDB-lite"/>
    </source>
</evidence>
<evidence type="ECO:0000313" key="2">
    <source>
        <dbReference type="EMBL" id="KAJ7743827.1"/>
    </source>
</evidence>
<evidence type="ECO:0000313" key="3">
    <source>
        <dbReference type="Proteomes" id="UP001215598"/>
    </source>
</evidence>
<sequence length="163" mass="18267">MFGNFNMFVSFRRRRESAVAEPRRRNPGGRGTASWRQFKNINAAPRPQISRSSLAPYRVSTLWRHVQSVLIRKTDGTQVSLNDVAVLVDCTDPTQSGIKRLSPCDLPSNFIAVGHAILQLHPLSWGFAKAMINVDTLLRSLKTTSLPRDFSVRKNAAYTGGLW</sequence>
<proteinExistence type="predicted"/>
<gene>
    <name evidence="2" type="ORF">B0H16DRAFT_1463492</name>
</gene>
<protein>
    <submittedName>
        <fullName evidence="2">Uncharacterized protein</fullName>
    </submittedName>
</protein>
<keyword evidence="3" id="KW-1185">Reference proteome</keyword>
<accession>A0AAD7N3E5</accession>
<dbReference type="EMBL" id="JARKIB010000089">
    <property type="protein sequence ID" value="KAJ7743827.1"/>
    <property type="molecule type" value="Genomic_DNA"/>
</dbReference>
<feature type="region of interest" description="Disordered" evidence="1">
    <location>
        <begin position="16"/>
        <end position="37"/>
    </location>
</feature>
<comment type="caution">
    <text evidence="2">The sequence shown here is derived from an EMBL/GenBank/DDBJ whole genome shotgun (WGS) entry which is preliminary data.</text>
</comment>
<dbReference type="AlphaFoldDB" id="A0AAD7N3E5"/>
<name>A0AAD7N3E5_9AGAR</name>
<organism evidence="2 3">
    <name type="scientific">Mycena metata</name>
    <dbReference type="NCBI Taxonomy" id="1033252"/>
    <lineage>
        <taxon>Eukaryota</taxon>
        <taxon>Fungi</taxon>
        <taxon>Dikarya</taxon>
        <taxon>Basidiomycota</taxon>
        <taxon>Agaricomycotina</taxon>
        <taxon>Agaricomycetes</taxon>
        <taxon>Agaricomycetidae</taxon>
        <taxon>Agaricales</taxon>
        <taxon>Marasmiineae</taxon>
        <taxon>Mycenaceae</taxon>
        <taxon>Mycena</taxon>
    </lineage>
</organism>
<reference evidence="2" key="1">
    <citation type="submission" date="2023-03" db="EMBL/GenBank/DDBJ databases">
        <title>Massive genome expansion in bonnet fungi (Mycena s.s.) driven by repeated elements and novel gene families across ecological guilds.</title>
        <authorList>
            <consortium name="Lawrence Berkeley National Laboratory"/>
            <person name="Harder C.B."/>
            <person name="Miyauchi S."/>
            <person name="Viragh M."/>
            <person name="Kuo A."/>
            <person name="Thoen E."/>
            <person name="Andreopoulos B."/>
            <person name="Lu D."/>
            <person name="Skrede I."/>
            <person name="Drula E."/>
            <person name="Henrissat B."/>
            <person name="Morin E."/>
            <person name="Kohler A."/>
            <person name="Barry K."/>
            <person name="LaButti K."/>
            <person name="Morin E."/>
            <person name="Salamov A."/>
            <person name="Lipzen A."/>
            <person name="Mereny Z."/>
            <person name="Hegedus B."/>
            <person name="Baldrian P."/>
            <person name="Stursova M."/>
            <person name="Weitz H."/>
            <person name="Taylor A."/>
            <person name="Grigoriev I.V."/>
            <person name="Nagy L.G."/>
            <person name="Martin F."/>
            <person name="Kauserud H."/>
        </authorList>
    </citation>
    <scope>NUCLEOTIDE SEQUENCE</scope>
    <source>
        <strain evidence="2">CBHHK182m</strain>
    </source>
</reference>
<dbReference type="Proteomes" id="UP001215598">
    <property type="component" value="Unassembled WGS sequence"/>
</dbReference>